<protein>
    <submittedName>
        <fullName evidence="1">Uncharacterized protein</fullName>
    </submittedName>
</protein>
<accession>A0A1V4BWQ3</accession>
<dbReference type="AlphaFoldDB" id="A0A1V4BWQ3"/>
<comment type="caution">
    <text evidence="1">The sequence shown here is derived from an EMBL/GenBank/DDBJ whole genome shotgun (WGS) entry which is preliminary data.</text>
</comment>
<organism evidence="1 2">
    <name type="scientific">Microcystis aeruginosa KW</name>
    <dbReference type="NCBI Taxonomy" id="1960155"/>
    <lineage>
        <taxon>Bacteria</taxon>
        <taxon>Bacillati</taxon>
        <taxon>Cyanobacteriota</taxon>
        <taxon>Cyanophyceae</taxon>
        <taxon>Oscillatoriophycideae</taxon>
        <taxon>Chroococcales</taxon>
        <taxon>Microcystaceae</taxon>
        <taxon>Microcystis</taxon>
    </lineage>
</organism>
<name>A0A1V4BWQ3_MICAE</name>
<reference evidence="1 2" key="1">
    <citation type="submission" date="2017-02" db="EMBL/GenBank/DDBJ databases">
        <title>Genome sequence of Microcystis aeruginosa KW.</title>
        <authorList>
            <person name="Oh H.-M."/>
            <person name="Ahn C.-Y."/>
            <person name="Jeong H."/>
            <person name="Srivastava A."/>
            <person name="Lee H.-G."/>
            <person name="Kang S.-R."/>
        </authorList>
    </citation>
    <scope>NUCLEOTIDE SEQUENCE [LARGE SCALE GENOMIC DNA]</scope>
    <source>
        <strain evidence="1 2">KW</strain>
    </source>
</reference>
<proteinExistence type="predicted"/>
<dbReference type="Proteomes" id="UP000189835">
    <property type="component" value="Unassembled WGS sequence"/>
</dbReference>
<gene>
    <name evidence="1" type="ORF">B1L04_05645</name>
</gene>
<dbReference type="EMBL" id="MVGR01000003">
    <property type="protein sequence ID" value="OPF18911.1"/>
    <property type="molecule type" value="Genomic_DNA"/>
</dbReference>
<sequence length="109" mass="12258">MSKAWVIWEISSPLPKGGFIRMRSYSPVTSKQLKAMTLNPFNWRICRSSACSSQTSKFTCTDSRIASVIDPLPALGSQTLIENLGLKPRRRTTALLLNMSIVYEIYAKM</sequence>
<evidence type="ECO:0000313" key="1">
    <source>
        <dbReference type="EMBL" id="OPF18911.1"/>
    </source>
</evidence>
<evidence type="ECO:0000313" key="2">
    <source>
        <dbReference type="Proteomes" id="UP000189835"/>
    </source>
</evidence>